<dbReference type="CDD" id="cd04433">
    <property type="entry name" value="AFD_class_I"/>
    <property type="match status" value="1"/>
</dbReference>
<sequence length="524" mass="54975">MGAVNQVWTTARAVADEAVGTARALRELGRAGLIGPVRPDRLARMATAAVRYRLSVAAGYEAGAARHPDREAIVDDDGVLTFGELHERTDRLAQALAATGVGEGTRVGVLCRNHRGPVEMQIAVGKLGADVVLFNTGMSAGQRADVVEELGVHTLLADAEFTDLPDSCRVVRDLSDLIARGGPDPLPFRPAGGHTIVLTSGTTGPPKGARRPPPHNLAPIAAVLGSIPLRAGERVHIAAPLLHTWGHAALQLAMLLGSPVVLSAKFDPARFLEIAAGCDAVFAVPVMLQRAMDEPAGGRMARVVAVSGSALPAGLATAFLDRHGEVLYNLYGSTEVSWVSIAGPADLRAAPGTAGRAPLGTRLAVLDEHGDEVPAGTEGRVFVGNDMPFEGYTREGADVERAGDLMGTGDVGRIDEHGRLHLTGRADDMIVSGGENVHPGPVEDLIVARPEVREAAVAGVDDDEYGQRLAAYVVLEPGASVDEDAVRGWVKAELSRFAVPRDVVFLDELPRNATGKVVHRELPS</sequence>
<feature type="domain" description="AMP-binding enzyme C-terminal" evidence="2">
    <location>
        <begin position="442"/>
        <end position="516"/>
    </location>
</feature>
<gene>
    <name evidence="3" type="ORF">H6H00_00375</name>
</gene>
<dbReference type="PANTHER" id="PTHR43767">
    <property type="entry name" value="LONG-CHAIN-FATTY-ACID--COA LIGASE"/>
    <property type="match status" value="1"/>
</dbReference>
<dbReference type="PROSITE" id="PS00455">
    <property type="entry name" value="AMP_BINDING"/>
    <property type="match status" value="1"/>
</dbReference>
<dbReference type="SUPFAM" id="SSF56801">
    <property type="entry name" value="Acetyl-CoA synthetase-like"/>
    <property type="match status" value="1"/>
</dbReference>
<reference evidence="3 4" key="1">
    <citation type="submission" date="2020-08" db="EMBL/GenBank/DDBJ databases">
        <authorList>
            <person name="Mo P."/>
        </authorList>
    </citation>
    <scope>NUCLEOTIDE SEQUENCE [LARGE SCALE GENOMIC DNA]</scope>
    <source>
        <strain evidence="3 4">CGMCC 4.1532</strain>
    </source>
</reference>
<keyword evidence="4" id="KW-1185">Reference proteome</keyword>
<dbReference type="InterPro" id="IPR050237">
    <property type="entry name" value="ATP-dep_AMP-bd_enzyme"/>
</dbReference>
<name>A0A7G7MR50_9PSEU</name>
<dbReference type="Pfam" id="PF13193">
    <property type="entry name" value="AMP-binding_C"/>
    <property type="match status" value="1"/>
</dbReference>
<dbReference type="InterPro" id="IPR000873">
    <property type="entry name" value="AMP-dep_synth/lig_dom"/>
</dbReference>
<evidence type="ECO:0000313" key="4">
    <source>
        <dbReference type="Proteomes" id="UP000515728"/>
    </source>
</evidence>
<dbReference type="AlphaFoldDB" id="A0A7G7MR50"/>
<dbReference type="InterPro" id="IPR042099">
    <property type="entry name" value="ANL_N_sf"/>
</dbReference>
<dbReference type="Pfam" id="PF00501">
    <property type="entry name" value="AMP-binding"/>
    <property type="match status" value="1"/>
</dbReference>
<evidence type="ECO:0000259" key="2">
    <source>
        <dbReference type="Pfam" id="PF13193"/>
    </source>
</evidence>
<dbReference type="KEGG" id="ppel:H6H00_00375"/>
<organism evidence="3 4">
    <name type="scientific">Pseudonocardia petroleophila</name>
    <dbReference type="NCBI Taxonomy" id="37331"/>
    <lineage>
        <taxon>Bacteria</taxon>
        <taxon>Bacillati</taxon>
        <taxon>Actinomycetota</taxon>
        <taxon>Actinomycetes</taxon>
        <taxon>Pseudonocardiales</taxon>
        <taxon>Pseudonocardiaceae</taxon>
        <taxon>Pseudonocardia</taxon>
    </lineage>
</organism>
<dbReference type="Gene3D" id="3.40.50.12780">
    <property type="entry name" value="N-terminal domain of ligase-like"/>
    <property type="match status" value="1"/>
</dbReference>
<protein>
    <submittedName>
        <fullName evidence="3">AMP-binding protein</fullName>
    </submittedName>
</protein>
<dbReference type="Proteomes" id="UP000515728">
    <property type="component" value="Chromosome"/>
</dbReference>
<dbReference type="GO" id="GO:0016878">
    <property type="term" value="F:acid-thiol ligase activity"/>
    <property type="evidence" value="ECO:0007669"/>
    <property type="project" value="UniProtKB-ARBA"/>
</dbReference>
<evidence type="ECO:0000259" key="1">
    <source>
        <dbReference type="Pfam" id="PF00501"/>
    </source>
</evidence>
<dbReference type="InterPro" id="IPR045851">
    <property type="entry name" value="AMP-bd_C_sf"/>
</dbReference>
<feature type="domain" description="AMP-dependent synthetase/ligase" evidence="1">
    <location>
        <begin position="61"/>
        <end position="392"/>
    </location>
</feature>
<accession>A0A7G7MR50</accession>
<dbReference type="Gene3D" id="3.30.300.30">
    <property type="match status" value="1"/>
</dbReference>
<evidence type="ECO:0000313" key="3">
    <source>
        <dbReference type="EMBL" id="QNG55261.1"/>
    </source>
</evidence>
<dbReference type="EMBL" id="CP060131">
    <property type="protein sequence ID" value="QNG55261.1"/>
    <property type="molecule type" value="Genomic_DNA"/>
</dbReference>
<proteinExistence type="predicted"/>
<dbReference type="InterPro" id="IPR025110">
    <property type="entry name" value="AMP-bd_C"/>
</dbReference>
<dbReference type="InterPro" id="IPR020845">
    <property type="entry name" value="AMP-binding_CS"/>
</dbReference>
<dbReference type="PANTHER" id="PTHR43767:SF1">
    <property type="entry name" value="NONRIBOSOMAL PEPTIDE SYNTHASE PES1 (EUROFUNG)-RELATED"/>
    <property type="match status" value="1"/>
</dbReference>